<organism evidence="1 2">
    <name type="scientific">Natrinema salaciae</name>
    <dbReference type="NCBI Taxonomy" id="1186196"/>
    <lineage>
        <taxon>Archaea</taxon>
        <taxon>Methanobacteriati</taxon>
        <taxon>Methanobacteriota</taxon>
        <taxon>Stenosarchaea group</taxon>
        <taxon>Halobacteria</taxon>
        <taxon>Halobacteriales</taxon>
        <taxon>Natrialbaceae</taxon>
        <taxon>Natrinema</taxon>
    </lineage>
</organism>
<protein>
    <submittedName>
        <fullName evidence="1">Uncharacterized protein</fullName>
    </submittedName>
</protein>
<sequence length="34" mass="3789">MANDVADNYSKWGLAETDQLSEEMTDAAVNIWSL</sequence>
<name>A0A1H9CMQ0_9EURY</name>
<gene>
    <name evidence="1" type="ORF">SAMN04489841_1101</name>
</gene>
<dbReference type="AlphaFoldDB" id="A0A1H9CMQ0"/>
<dbReference type="Proteomes" id="UP000199114">
    <property type="component" value="Unassembled WGS sequence"/>
</dbReference>
<accession>A0A1H9CMQ0</accession>
<evidence type="ECO:0000313" key="2">
    <source>
        <dbReference type="Proteomes" id="UP000199114"/>
    </source>
</evidence>
<evidence type="ECO:0000313" key="1">
    <source>
        <dbReference type="EMBL" id="SEQ02492.1"/>
    </source>
</evidence>
<reference evidence="2" key="1">
    <citation type="submission" date="2016-10" db="EMBL/GenBank/DDBJ databases">
        <authorList>
            <person name="Varghese N."/>
            <person name="Submissions S."/>
        </authorList>
    </citation>
    <scope>NUCLEOTIDE SEQUENCE [LARGE SCALE GENOMIC DNA]</scope>
    <source>
        <strain evidence="2">DSM 25055</strain>
    </source>
</reference>
<proteinExistence type="predicted"/>
<keyword evidence="2" id="KW-1185">Reference proteome</keyword>
<dbReference type="EMBL" id="FOFD01000001">
    <property type="protein sequence ID" value="SEQ02492.1"/>
    <property type="molecule type" value="Genomic_DNA"/>
</dbReference>